<dbReference type="PANTHER" id="PTHR31286">
    <property type="entry name" value="GLYCINE-RICH CELL WALL STRUCTURAL PROTEIN 1.8-LIKE"/>
    <property type="match status" value="1"/>
</dbReference>
<dbReference type="AlphaFoldDB" id="A0A8J5Z6Z7"/>
<dbReference type="Proteomes" id="UP000701853">
    <property type="component" value="Chromosome 5"/>
</dbReference>
<evidence type="ECO:0000313" key="2">
    <source>
        <dbReference type="Proteomes" id="UP000701853"/>
    </source>
</evidence>
<proteinExistence type="predicted"/>
<keyword evidence="2" id="KW-1185">Reference proteome</keyword>
<evidence type="ECO:0008006" key="3">
    <source>
        <dbReference type="Google" id="ProtNLM"/>
    </source>
</evidence>
<reference evidence="1 2" key="1">
    <citation type="journal article" date="2021" name="bioRxiv">
        <title>The Gossypium anomalum genome as a resource for cotton improvement and evolutionary analysis of hybrid incompatibility.</title>
        <authorList>
            <person name="Grover C.E."/>
            <person name="Yuan D."/>
            <person name="Arick M.A."/>
            <person name="Miller E.R."/>
            <person name="Hu G."/>
            <person name="Peterson D.G."/>
            <person name="Wendel J.F."/>
            <person name="Udall J.A."/>
        </authorList>
    </citation>
    <scope>NUCLEOTIDE SEQUENCE [LARGE SCALE GENOMIC DNA]</scope>
    <source>
        <strain evidence="1">JFW-Udall</strain>
        <tissue evidence="1">Leaf</tissue>
    </source>
</reference>
<evidence type="ECO:0000313" key="1">
    <source>
        <dbReference type="EMBL" id="KAG8492162.1"/>
    </source>
</evidence>
<organism evidence="1 2">
    <name type="scientific">Gossypium anomalum</name>
    <dbReference type="NCBI Taxonomy" id="47600"/>
    <lineage>
        <taxon>Eukaryota</taxon>
        <taxon>Viridiplantae</taxon>
        <taxon>Streptophyta</taxon>
        <taxon>Embryophyta</taxon>
        <taxon>Tracheophyta</taxon>
        <taxon>Spermatophyta</taxon>
        <taxon>Magnoliopsida</taxon>
        <taxon>eudicotyledons</taxon>
        <taxon>Gunneridae</taxon>
        <taxon>Pentapetalae</taxon>
        <taxon>rosids</taxon>
        <taxon>malvids</taxon>
        <taxon>Malvales</taxon>
        <taxon>Malvaceae</taxon>
        <taxon>Malvoideae</taxon>
        <taxon>Gossypium</taxon>
    </lineage>
</organism>
<name>A0A8J5Z6Z7_9ROSI</name>
<sequence>MRSNDVDVIGISNGIEKPANSRLSFKDMLLGASRDTGKIFNGSTKDKILLHFVAISVQRGCLDSTFRNSGFLYGQSILKSIEETIGQVIKLDVNTGNAQRGRFVHMMIFLDLNKPLVSEIKVDRRIQHVEYESLPNICFSCSHFGHFKDSCSFAPNRVTALGEMNQEKSISDENMKDSDMFRPWMVVNRRNSRLGRKSAIGRGERKVTGSMGSHFNIFHDLRDGN</sequence>
<comment type="caution">
    <text evidence="1">The sequence shown here is derived from an EMBL/GenBank/DDBJ whole genome shotgun (WGS) entry which is preliminary data.</text>
</comment>
<dbReference type="PANTHER" id="PTHR31286:SF173">
    <property type="entry name" value="DUF4283 DOMAIN-CONTAINING PROTEIN"/>
    <property type="match status" value="1"/>
</dbReference>
<dbReference type="OrthoDB" id="984865at2759"/>
<gene>
    <name evidence="1" type="ORF">CXB51_009613</name>
</gene>
<dbReference type="InterPro" id="IPR040256">
    <property type="entry name" value="At4g02000-like"/>
</dbReference>
<protein>
    <recommendedName>
        <fullName evidence="3">Zinc knuckle CX2CX4HX4C domain-containing protein</fullName>
    </recommendedName>
</protein>
<dbReference type="EMBL" id="JAHUZN010000005">
    <property type="protein sequence ID" value="KAG8492162.1"/>
    <property type="molecule type" value="Genomic_DNA"/>
</dbReference>
<accession>A0A8J5Z6Z7</accession>